<keyword evidence="2 6" id="KW-0812">Transmembrane</keyword>
<dbReference type="GO" id="GO:0005789">
    <property type="term" value="C:endoplasmic reticulum membrane"/>
    <property type="evidence" value="ECO:0007669"/>
    <property type="project" value="UniProtKB-SubCell"/>
</dbReference>
<sequence>PSPGIRRLLWTYQQLEAMIGADLLENWEKAMIATTFLTITFFFWWSVLTYYPSHLSYLSRRFAYYVFDDETVDLGLLFRGWLWEKV</sequence>
<dbReference type="Pfam" id="PF11779">
    <property type="entry name" value="SPT_ssu-like"/>
    <property type="match status" value="1"/>
</dbReference>
<evidence type="ECO:0000256" key="2">
    <source>
        <dbReference type="ARBA" id="ARBA00022692"/>
    </source>
</evidence>
<dbReference type="STRING" id="71784.A0A1Y2AF36"/>
<accession>A0A1Y2AF36</accession>
<feature type="non-terminal residue" evidence="7">
    <location>
        <position position="86"/>
    </location>
</feature>
<evidence type="ECO:0000256" key="1">
    <source>
        <dbReference type="ARBA" id="ARBA00004477"/>
    </source>
</evidence>
<feature type="transmembrane region" description="Helical" evidence="6">
    <location>
        <begin position="30"/>
        <end position="51"/>
    </location>
</feature>
<dbReference type="AlphaFoldDB" id="A0A1Y2AF36"/>
<keyword evidence="4 6" id="KW-1133">Transmembrane helix</keyword>
<evidence type="ECO:0000313" key="7">
    <source>
        <dbReference type="EMBL" id="ORY21096.1"/>
    </source>
</evidence>
<dbReference type="InterPro" id="IPR024512">
    <property type="entry name" value="Ser_palmitoyltrfase_ssu-like"/>
</dbReference>
<evidence type="ECO:0000256" key="5">
    <source>
        <dbReference type="ARBA" id="ARBA00023136"/>
    </source>
</evidence>
<evidence type="ECO:0000256" key="6">
    <source>
        <dbReference type="SAM" id="Phobius"/>
    </source>
</evidence>
<dbReference type="EMBL" id="MCFC01000118">
    <property type="protein sequence ID" value="ORY21096.1"/>
    <property type="molecule type" value="Genomic_DNA"/>
</dbReference>
<protein>
    <submittedName>
        <fullName evidence="7">Uncharacterized protein</fullName>
    </submittedName>
</protein>
<evidence type="ECO:0000313" key="8">
    <source>
        <dbReference type="Proteomes" id="UP000193986"/>
    </source>
</evidence>
<keyword evidence="5 6" id="KW-0472">Membrane</keyword>
<evidence type="ECO:0000256" key="4">
    <source>
        <dbReference type="ARBA" id="ARBA00022989"/>
    </source>
</evidence>
<comment type="caution">
    <text evidence="7">The sequence shown here is derived from an EMBL/GenBank/DDBJ whole genome shotgun (WGS) entry which is preliminary data.</text>
</comment>
<keyword evidence="8" id="KW-1185">Reference proteome</keyword>
<organism evidence="7 8">
    <name type="scientific">Naematelia encephala</name>
    <dbReference type="NCBI Taxonomy" id="71784"/>
    <lineage>
        <taxon>Eukaryota</taxon>
        <taxon>Fungi</taxon>
        <taxon>Dikarya</taxon>
        <taxon>Basidiomycota</taxon>
        <taxon>Agaricomycotina</taxon>
        <taxon>Tremellomycetes</taxon>
        <taxon>Tremellales</taxon>
        <taxon>Naemateliaceae</taxon>
        <taxon>Naematelia</taxon>
    </lineage>
</organism>
<evidence type="ECO:0000256" key="3">
    <source>
        <dbReference type="ARBA" id="ARBA00022824"/>
    </source>
</evidence>
<proteinExistence type="predicted"/>
<feature type="non-terminal residue" evidence="7">
    <location>
        <position position="1"/>
    </location>
</feature>
<dbReference type="OrthoDB" id="202672at2759"/>
<dbReference type="Proteomes" id="UP000193986">
    <property type="component" value="Unassembled WGS sequence"/>
</dbReference>
<comment type="subcellular location">
    <subcellularLocation>
        <location evidence="1">Endoplasmic reticulum membrane</location>
        <topology evidence="1">Multi-pass membrane protein</topology>
    </subcellularLocation>
</comment>
<reference evidence="7 8" key="1">
    <citation type="submission" date="2016-07" db="EMBL/GenBank/DDBJ databases">
        <title>Pervasive Adenine N6-methylation of Active Genes in Fungi.</title>
        <authorList>
            <consortium name="DOE Joint Genome Institute"/>
            <person name="Mondo S.J."/>
            <person name="Dannebaum R.O."/>
            <person name="Kuo R.C."/>
            <person name="Labutti K."/>
            <person name="Haridas S."/>
            <person name="Kuo A."/>
            <person name="Salamov A."/>
            <person name="Ahrendt S.R."/>
            <person name="Lipzen A."/>
            <person name="Sullivan W."/>
            <person name="Andreopoulos W.B."/>
            <person name="Clum A."/>
            <person name="Lindquist E."/>
            <person name="Daum C."/>
            <person name="Ramamoorthy G.K."/>
            <person name="Gryganskyi A."/>
            <person name="Culley D."/>
            <person name="Magnuson J.K."/>
            <person name="James T.Y."/>
            <person name="O'Malley M.A."/>
            <person name="Stajich J.E."/>
            <person name="Spatafora J.W."/>
            <person name="Visel A."/>
            <person name="Grigoriev I.V."/>
        </authorList>
    </citation>
    <scope>NUCLEOTIDE SEQUENCE [LARGE SCALE GENOMIC DNA]</scope>
    <source>
        <strain evidence="7 8">68-887.2</strain>
    </source>
</reference>
<name>A0A1Y2AF36_9TREE</name>
<dbReference type="InParanoid" id="A0A1Y2AF36"/>
<gene>
    <name evidence="7" type="ORF">BCR39DRAFT_456949</name>
</gene>
<keyword evidence="3" id="KW-0256">Endoplasmic reticulum</keyword>